<name>A0A2J6SL80_9HELO</name>
<reference evidence="2 3" key="1">
    <citation type="submission" date="2016-04" db="EMBL/GenBank/DDBJ databases">
        <title>A degradative enzymes factory behind the ericoid mycorrhizal symbiosis.</title>
        <authorList>
            <consortium name="DOE Joint Genome Institute"/>
            <person name="Martino E."/>
            <person name="Morin E."/>
            <person name="Grelet G."/>
            <person name="Kuo A."/>
            <person name="Kohler A."/>
            <person name="Daghino S."/>
            <person name="Barry K."/>
            <person name="Choi C."/>
            <person name="Cichocki N."/>
            <person name="Clum A."/>
            <person name="Copeland A."/>
            <person name="Hainaut M."/>
            <person name="Haridas S."/>
            <person name="Labutti K."/>
            <person name="Lindquist E."/>
            <person name="Lipzen A."/>
            <person name="Khouja H.-R."/>
            <person name="Murat C."/>
            <person name="Ohm R."/>
            <person name="Olson A."/>
            <person name="Spatafora J."/>
            <person name="Veneault-Fourrey C."/>
            <person name="Henrissat B."/>
            <person name="Grigoriev I."/>
            <person name="Martin F."/>
            <person name="Perotto S."/>
        </authorList>
    </citation>
    <scope>NUCLEOTIDE SEQUENCE [LARGE SCALE GENOMIC DNA]</scope>
    <source>
        <strain evidence="2 3">E</strain>
    </source>
</reference>
<gene>
    <name evidence="2" type="ORF">K444DRAFT_233724</name>
</gene>
<protein>
    <submittedName>
        <fullName evidence="2">Uncharacterized protein</fullName>
    </submittedName>
</protein>
<keyword evidence="3" id="KW-1185">Reference proteome</keyword>
<dbReference type="EMBL" id="KZ613912">
    <property type="protein sequence ID" value="PMD51526.1"/>
    <property type="molecule type" value="Genomic_DNA"/>
</dbReference>
<accession>A0A2J6SL80</accession>
<evidence type="ECO:0000256" key="1">
    <source>
        <dbReference type="SAM" id="MobiDB-lite"/>
    </source>
</evidence>
<sequence length="161" mass="18059">MADHTLSLQTRNRTFHSVLSLSFRHPTKPIPGEWRSYYSALTDDGEEKQSPSCRPGRPDLHTSGSQAGPKTESRPEHGTTSFRASSLSPSNNPFPRTLPHMPLFPVYFLLKTQNTILSSRLFLACSRSSRKANAFRCWAVKAYSSQRFASVELNWATGVTE</sequence>
<evidence type="ECO:0000313" key="2">
    <source>
        <dbReference type="EMBL" id="PMD51526.1"/>
    </source>
</evidence>
<evidence type="ECO:0000313" key="3">
    <source>
        <dbReference type="Proteomes" id="UP000235371"/>
    </source>
</evidence>
<organism evidence="2 3">
    <name type="scientific">Hyaloscypha bicolor E</name>
    <dbReference type="NCBI Taxonomy" id="1095630"/>
    <lineage>
        <taxon>Eukaryota</taxon>
        <taxon>Fungi</taxon>
        <taxon>Dikarya</taxon>
        <taxon>Ascomycota</taxon>
        <taxon>Pezizomycotina</taxon>
        <taxon>Leotiomycetes</taxon>
        <taxon>Helotiales</taxon>
        <taxon>Hyaloscyphaceae</taxon>
        <taxon>Hyaloscypha</taxon>
        <taxon>Hyaloscypha bicolor</taxon>
    </lineage>
</organism>
<feature type="region of interest" description="Disordered" evidence="1">
    <location>
        <begin position="45"/>
        <end position="91"/>
    </location>
</feature>
<proteinExistence type="predicted"/>
<dbReference type="AlphaFoldDB" id="A0A2J6SL80"/>
<dbReference type="InParanoid" id="A0A2J6SL80"/>
<dbReference type="Proteomes" id="UP000235371">
    <property type="component" value="Unassembled WGS sequence"/>
</dbReference>
<dbReference type="GeneID" id="36579336"/>
<dbReference type="RefSeq" id="XP_024728430.1">
    <property type="nucleotide sequence ID" value="XM_024871254.1"/>
</dbReference>
<feature type="compositionally biased region" description="Polar residues" evidence="1">
    <location>
        <begin position="78"/>
        <end position="91"/>
    </location>
</feature>